<reference evidence="1 2" key="1">
    <citation type="submission" date="2016-09" db="EMBL/GenBank/DDBJ databases">
        <title>Desulfuribacillus arsenicus sp. nov., an obligately anaerobic, dissimilatory arsenic- and antimonate-reducing bacterium isolated from anoxic sediments.</title>
        <authorList>
            <person name="Abin C.A."/>
            <person name="Hollibaugh J.T."/>
        </authorList>
    </citation>
    <scope>NUCLEOTIDE SEQUENCE [LARGE SCALE GENOMIC DNA]</scope>
    <source>
        <strain evidence="1 2">MLFW-2</strain>
    </source>
</reference>
<dbReference type="EMBL" id="MJAT01000001">
    <property type="protein sequence ID" value="OEH87021.1"/>
    <property type="molecule type" value="Genomic_DNA"/>
</dbReference>
<comment type="caution">
    <text evidence="1">The sequence shown here is derived from an EMBL/GenBank/DDBJ whole genome shotgun (WGS) entry which is preliminary data.</text>
</comment>
<accession>A0A1E5LA68</accession>
<dbReference type="RefSeq" id="WP_069700899.1">
    <property type="nucleotide sequence ID" value="NZ_MJAT01000001.1"/>
</dbReference>
<dbReference type="Proteomes" id="UP000095255">
    <property type="component" value="Unassembled WGS sequence"/>
</dbReference>
<dbReference type="AlphaFoldDB" id="A0A1E5LA68"/>
<dbReference type="STRING" id="1390249.BHU72_01845"/>
<proteinExistence type="predicted"/>
<dbReference type="OrthoDB" id="2970588at2"/>
<protein>
    <submittedName>
        <fullName evidence="1">Uncharacterized protein</fullName>
    </submittedName>
</protein>
<sequence length="137" mass="16060">MYYHGIKAEYLHVHYPIINPIRTEQRKSPTQLRDGLNLKRRFGFEPVHLLECSEDYPRGHCLRSCSTFGDTIFVFDTIELPILILSSHERGVSHLDLRKARYCYITSVDAARHVRAWLPNLPIKIDLLLERNTIEKT</sequence>
<keyword evidence="2" id="KW-1185">Reference proteome</keyword>
<organism evidence="1 2">
    <name type="scientific">Desulfuribacillus stibiiarsenatis</name>
    <dbReference type="NCBI Taxonomy" id="1390249"/>
    <lineage>
        <taxon>Bacteria</taxon>
        <taxon>Bacillati</taxon>
        <taxon>Bacillota</taxon>
        <taxon>Desulfuribacillia</taxon>
        <taxon>Desulfuribacillales</taxon>
        <taxon>Desulfuribacillaceae</taxon>
        <taxon>Desulfuribacillus</taxon>
    </lineage>
</organism>
<evidence type="ECO:0000313" key="1">
    <source>
        <dbReference type="EMBL" id="OEH87021.1"/>
    </source>
</evidence>
<evidence type="ECO:0000313" key="2">
    <source>
        <dbReference type="Proteomes" id="UP000095255"/>
    </source>
</evidence>
<name>A0A1E5LA68_9FIRM</name>
<gene>
    <name evidence="1" type="ORF">BHU72_01845</name>
</gene>